<gene>
    <name evidence="3" type="ORF">MERR_LOCUS33196</name>
    <name evidence="4" type="ORF">MERR_LOCUS43038</name>
</gene>
<name>A0A6D2K2V2_9BRAS</name>
<dbReference type="SUPFAM" id="SSF52540">
    <property type="entry name" value="P-loop containing nucleoside triphosphate hydrolases"/>
    <property type="match status" value="1"/>
</dbReference>
<dbReference type="GO" id="GO:0004386">
    <property type="term" value="F:helicase activity"/>
    <property type="evidence" value="ECO:0007669"/>
    <property type="project" value="InterPro"/>
</dbReference>
<dbReference type="AlphaFoldDB" id="A0A6D2K2V2"/>
<accession>A0A6D2K2V2</accession>
<dbReference type="EMBL" id="CACVBM020001335">
    <property type="protein sequence ID" value="CAA7045961.1"/>
    <property type="molecule type" value="Genomic_DNA"/>
</dbReference>
<dbReference type="Pfam" id="PF13086">
    <property type="entry name" value="AAA_11"/>
    <property type="match status" value="1"/>
</dbReference>
<dbReference type="PANTHER" id="PTHR10887:SF468">
    <property type="entry name" value="P-LOOP CONTAINING NUCLEOSIDE TRIPHOSPHATE HYDROLASES SUPERFAMILY PROTEIN"/>
    <property type="match status" value="1"/>
</dbReference>
<dbReference type="PANTHER" id="PTHR10887">
    <property type="entry name" value="DNA2/NAM7 HELICASE FAMILY"/>
    <property type="match status" value="1"/>
</dbReference>
<proteinExistence type="predicted"/>
<dbReference type="InterPro" id="IPR027417">
    <property type="entry name" value="P-loop_NTPase"/>
</dbReference>
<feature type="coiled-coil region" evidence="1">
    <location>
        <begin position="269"/>
        <end position="303"/>
    </location>
</feature>
<evidence type="ECO:0000313" key="3">
    <source>
        <dbReference type="EMBL" id="CAA7045961.1"/>
    </source>
</evidence>
<evidence type="ECO:0000313" key="4">
    <source>
        <dbReference type="EMBL" id="CAA7055802.1"/>
    </source>
</evidence>
<evidence type="ECO:0000256" key="1">
    <source>
        <dbReference type="SAM" id="Coils"/>
    </source>
</evidence>
<keyword evidence="5" id="KW-1185">Reference proteome</keyword>
<dbReference type="InterPro" id="IPR045055">
    <property type="entry name" value="DNA2/NAM7-like"/>
</dbReference>
<reference evidence="3 5" key="1">
    <citation type="submission" date="2020-01" db="EMBL/GenBank/DDBJ databases">
        <authorList>
            <person name="Mishra B."/>
        </authorList>
    </citation>
    <scope>NUCLEOTIDE SEQUENCE [LARGE SCALE GENOMIC DNA]</scope>
</reference>
<evidence type="ECO:0000313" key="5">
    <source>
        <dbReference type="Proteomes" id="UP000467841"/>
    </source>
</evidence>
<organism evidence="3 5">
    <name type="scientific">Microthlaspi erraticum</name>
    <dbReference type="NCBI Taxonomy" id="1685480"/>
    <lineage>
        <taxon>Eukaryota</taxon>
        <taxon>Viridiplantae</taxon>
        <taxon>Streptophyta</taxon>
        <taxon>Embryophyta</taxon>
        <taxon>Tracheophyta</taxon>
        <taxon>Spermatophyta</taxon>
        <taxon>Magnoliopsida</taxon>
        <taxon>eudicotyledons</taxon>
        <taxon>Gunneridae</taxon>
        <taxon>Pentapetalae</taxon>
        <taxon>rosids</taxon>
        <taxon>malvids</taxon>
        <taxon>Brassicales</taxon>
        <taxon>Brassicaceae</taxon>
        <taxon>Coluteocarpeae</taxon>
        <taxon>Microthlaspi</taxon>
    </lineage>
</organism>
<protein>
    <recommendedName>
        <fullName evidence="2">DNA2/NAM7 helicase helicase domain-containing protein</fullName>
    </recommendedName>
</protein>
<sequence>MLVHDITLVDAENVSAKFKPQSGDLIALTKELPRSFHDLKPLLLAYVPVDDHPKIPVILSKMISDEEKKSLGFGVFLMNATTNVRIWNALHREASKYDLIQSVLQPSTTGIEQTVSSDNSWGQDVLDIIQSTNLNPSQEGAILSCLETCNHRHSVKLIWGPPGTGKTKTVATLLFALLNLKRKTVVCAPTNTAIVEVTSRLLELSKKSSEHATYGFGNIVLAGNRKRMGIENNAYLRDVFLDHRISKLGKLSSKYSGWKRSLESFIDFLEKTDARYKQYVEAIKEAEKNKEEAESKKEQEEVVEIPTFEEYVKMKFNGLGKQLEIYMVDLYTHLPKFFISYEDVEKLIAARQAVERVRDFLQENVFKKRSYK</sequence>
<feature type="domain" description="DNA2/NAM7 helicase helicase" evidence="2">
    <location>
        <begin position="133"/>
        <end position="299"/>
    </location>
</feature>
<dbReference type="Gene3D" id="3.40.50.300">
    <property type="entry name" value="P-loop containing nucleotide triphosphate hydrolases"/>
    <property type="match status" value="1"/>
</dbReference>
<keyword evidence="1" id="KW-0175">Coiled coil</keyword>
<dbReference type="InterPro" id="IPR041677">
    <property type="entry name" value="DNA2/NAM7_AAA_11"/>
</dbReference>
<dbReference type="OrthoDB" id="3156807at2759"/>
<dbReference type="Proteomes" id="UP000467841">
    <property type="component" value="Unassembled WGS sequence"/>
</dbReference>
<dbReference type="EMBL" id="CACVBM020001607">
    <property type="protein sequence ID" value="CAA7055802.1"/>
    <property type="molecule type" value="Genomic_DNA"/>
</dbReference>
<evidence type="ECO:0000259" key="2">
    <source>
        <dbReference type="Pfam" id="PF13086"/>
    </source>
</evidence>